<dbReference type="Proteomes" id="UP001159042">
    <property type="component" value="Unassembled WGS sequence"/>
</dbReference>
<reference evidence="2 3" key="1">
    <citation type="journal article" date="2023" name="Insect Mol. Biol.">
        <title>Genome sequencing provides insights into the evolution of gene families encoding plant cell wall-degrading enzymes in longhorned beetles.</title>
        <authorList>
            <person name="Shin N.R."/>
            <person name="Okamura Y."/>
            <person name="Kirsch R."/>
            <person name="Pauchet Y."/>
        </authorList>
    </citation>
    <scope>NUCLEOTIDE SEQUENCE [LARGE SCALE GENOMIC DNA]</scope>
    <source>
        <strain evidence="2">EAD_L_NR</strain>
    </source>
</reference>
<protein>
    <submittedName>
        <fullName evidence="2">Uncharacterized protein</fullName>
    </submittedName>
</protein>
<evidence type="ECO:0000313" key="3">
    <source>
        <dbReference type="Proteomes" id="UP001159042"/>
    </source>
</evidence>
<sequence length="94" mass="10991">MSCIKFKIFQQNVHLKNLDVVLNINVTNWKEYRSTINEFKKNVNQCLTTLVDQEKDLDHDTTNNEDSAESSEDDNCKRESNSPVSLERCKLRKV</sequence>
<evidence type="ECO:0000313" key="2">
    <source>
        <dbReference type="EMBL" id="KAJ8925365.1"/>
    </source>
</evidence>
<name>A0AAV8WGV9_9CUCU</name>
<feature type="region of interest" description="Disordered" evidence="1">
    <location>
        <begin position="57"/>
        <end position="94"/>
    </location>
</feature>
<accession>A0AAV8WGV9</accession>
<evidence type="ECO:0000256" key="1">
    <source>
        <dbReference type="SAM" id="MobiDB-lite"/>
    </source>
</evidence>
<dbReference type="AlphaFoldDB" id="A0AAV8WGV9"/>
<keyword evidence="3" id="KW-1185">Reference proteome</keyword>
<organism evidence="2 3">
    <name type="scientific">Exocentrus adspersus</name>
    <dbReference type="NCBI Taxonomy" id="1586481"/>
    <lineage>
        <taxon>Eukaryota</taxon>
        <taxon>Metazoa</taxon>
        <taxon>Ecdysozoa</taxon>
        <taxon>Arthropoda</taxon>
        <taxon>Hexapoda</taxon>
        <taxon>Insecta</taxon>
        <taxon>Pterygota</taxon>
        <taxon>Neoptera</taxon>
        <taxon>Endopterygota</taxon>
        <taxon>Coleoptera</taxon>
        <taxon>Polyphaga</taxon>
        <taxon>Cucujiformia</taxon>
        <taxon>Chrysomeloidea</taxon>
        <taxon>Cerambycidae</taxon>
        <taxon>Lamiinae</taxon>
        <taxon>Acanthocinini</taxon>
        <taxon>Exocentrus</taxon>
    </lineage>
</organism>
<dbReference type="EMBL" id="JANEYG010000001">
    <property type="protein sequence ID" value="KAJ8925365.1"/>
    <property type="molecule type" value="Genomic_DNA"/>
</dbReference>
<proteinExistence type="predicted"/>
<gene>
    <name evidence="2" type="ORF">NQ315_009195</name>
</gene>
<comment type="caution">
    <text evidence="2">The sequence shown here is derived from an EMBL/GenBank/DDBJ whole genome shotgun (WGS) entry which is preliminary data.</text>
</comment>